<comment type="caution">
    <text evidence="3">The sequence shown here is derived from an EMBL/GenBank/DDBJ whole genome shotgun (WGS) entry which is preliminary data.</text>
</comment>
<feature type="region of interest" description="Disordered" evidence="1">
    <location>
        <begin position="347"/>
        <end position="373"/>
    </location>
</feature>
<keyword evidence="3" id="KW-0282">Flagellum</keyword>
<dbReference type="CDD" id="cd17470">
    <property type="entry name" value="T3SS_Flik_C"/>
    <property type="match status" value="1"/>
</dbReference>
<protein>
    <submittedName>
        <fullName evidence="3">Flagellar hook-length control protein FliK</fullName>
    </submittedName>
</protein>
<feature type="compositionally biased region" description="Basic and acidic residues" evidence="1">
    <location>
        <begin position="534"/>
        <end position="555"/>
    </location>
</feature>
<dbReference type="Gene3D" id="3.30.750.140">
    <property type="match status" value="1"/>
</dbReference>
<feature type="compositionally biased region" description="Basic and acidic residues" evidence="1">
    <location>
        <begin position="508"/>
        <end position="521"/>
    </location>
</feature>
<evidence type="ECO:0000313" key="3">
    <source>
        <dbReference type="EMBL" id="KAB2931128.1"/>
    </source>
</evidence>
<feature type="region of interest" description="Disordered" evidence="1">
    <location>
        <begin position="494"/>
        <end position="578"/>
    </location>
</feature>
<keyword evidence="3" id="KW-0969">Cilium</keyword>
<dbReference type="InterPro" id="IPR038610">
    <property type="entry name" value="FliK-like_C_sf"/>
</dbReference>
<feature type="compositionally biased region" description="Polar residues" evidence="1">
    <location>
        <begin position="261"/>
        <end position="271"/>
    </location>
</feature>
<gene>
    <name evidence="3" type="ORF">F9K24_14330</name>
</gene>
<organism evidence="3 4">
    <name type="scientific">Leptonema illini</name>
    <dbReference type="NCBI Taxonomy" id="183"/>
    <lineage>
        <taxon>Bacteria</taxon>
        <taxon>Pseudomonadati</taxon>
        <taxon>Spirochaetota</taxon>
        <taxon>Spirochaetia</taxon>
        <taxon>Leptospirales</taxon>
        <taxon>Leptospiraceae</taxon>
        <taxon>Leptonema</taxon>
    </lineage>
</organism>
<feature type="region of interest" description="Disordered" evidence="1">
    <location>
        <begin position="56"/>
        <end position="210"/>
    </location>
</feature>
<dbReference type="Pfam" id="PF02120">
    <property type="entry name" value="Flg_hook"/>
    <property type="match status" value="1"/>
</dbReference>
<feature type="domain" description="Flagellar hook-length control protein-like C-terminal" evidence="2">
    <location>
        <begin position="414"/>
        <end position="487"/>
    </location>
</feature>
<feature type="region of interest" description="Disordered" evidence="1">
    <location>
        <begin position="1"/>
        <end position="20"/>
    </location>
</feature>
<reference evidence="3 4" key="1">
    <citation type="submission" date="2019-10" db="EMBL/GenBank/DDBJ databases">
        <title>Extracellular Electron Transfer in a Candidatus Methanoperedens spp. Enrichment Culture.</title>
        <authorList>
            <person name="Berger S."/>
            <person name="Rangel Shaw D."/>
            <person name="Berben T."/>
            <person name="In 'T Zandt M."/>
            <person name="Frank J."/>
            <person name="Reimann J."/>
            <person name="Jetten M.S.M."/>
            <person name="Welte C.U."/>
        </authorList>
    </citation>
    <scope>NUCLEOTIDE SEQUENCE [LARGE SCALE GENOMIC DNA]</scope>
    <source>
        <strain evidence="3">SB12</strain>
    </source>
</reference>
<feature type="compositionally biased region" description="Basic and acidic residues" evidence="1">
    <location>
        <begin position="65"/>
        <end position="91"/>
    </location>
</feature>
<accession>A0A833GZL5</accession>
<feature type="compositionally biased region" description="Basic and acidic residues" evidence="1">
    <location>
        <begin position="99"/>
        <end position="140"/>
    </location>
</feature>
<evidence type="ECO:0000313" key="4">
    <source>
        <dbReference type="Proteomes" id="UP000460298"/>
    </source>
</evidence>
<proteinExistence type="predicted"/>
<feature type="region of interest" description="Disordered" evidence="1">
    <location>
        <begin position="242"/>
        <end position="304"/>
    </location>
</feature>
<feature type="compositionally biased region" description="Basic and acidic residues" evidence="1">
    <location>
        <begin position="286"/>
        <end position="296"/>
    </location>
</feature>
<dbReference type="Proteomes" id="UP000460298">
    <property type="component" value="Unassembled WGS sequence"/>
</dbReference>
<evidence type="ECO:0000259" key="2">
    <source>
        <dbReference type="Pfam" id="PF02120"/>
    </source>
</evidence>
<evidence type="ECO:0000256" key="1">
    <source>
        <dbReference type="SAM" id="MobiDB-lite"/>
    </source>
</evidence>
<dbReference type="InterPro" id="IPR021136">
    <property type="entry name" value="Flagellar_hook_control-like_C"/>
</dbReference>
<sequence length="578" mass="63080">MELQSVALAERTELPNLRPAKVRTESPSAFFEMLSARNAGEPMQSMVTAALPFDSVEPSIPTGSDRLHEELSPARMPFDDHPTFNDRKDVSSQDSDAQAAREEADRVATARREERAEEERATEEKHRKATEDASRSHTTNEESNQAADANSVAGRTKKTAGESAAEEANTEANTEAAEEAIQKKAANTETGETHVKPAAQSVAGGPASAQAEKAARTIEALVGSLSGTLRGDTTKEVVAKASTGKGSNFQAIDAEARESVSEVSGRSQQARKQGAAPDAASLQSGMRDRKADKSTDSSDASLATGVAGRTKIDSEIQLGHILTALVDAKADLKDRVVLDSDKWNVVSTKPSRREMPKSENQDSGKGESQRDFKEPGLRFDALKALERPATAQELEKGVRSGLNELVKKANVQIGQQGNASAQIRMNPDHLGFMSVDMKVEQNRVVLKILVDREDVLEQLKKDLDVLRAEFGKSGLQIDSLSLKLRESFNTAFQSDTQDGKEFSFQGSDDQRRDERAQDRQDNASGYFESAFTKPEIEAIEPSRNEAIRPTHRERGQAGYESQLVMNFHQSTEHRSFRA</sequence>
<keyword evidence="3" id="KW-0966">Cell projection</keyword>
<name>A0A833GZL5_9LEPT</name>
<dbReference type="AlphaFoldDB" id="A0A833GZL5"/>
<dbReference type="EMBL" id="WBUI01000015">
    <property type="protein sequence ID" value="KAB2931128.1"/>
    <property type="molecule type" value="Genomic_DNA"/>
</dbReference>
<feature type="compositionally biased region" description="Basic and acidic residues" evidence="1">
    <location>
        <begin position="351"/>
        <end position="373"/>
    </location>
</feature>